<proteinExistence type="predicted"/>
<dbReference type="RefSeq" id="WP_126631991.1">
    <property type="nucleotide sequence ID" value="NZ_BIFT01000003.1"/>
</dbReference>
<sequence length="72" mass="8175">MLRQFFTSDAETIRAAIEAYRREAGPRVVARLVPGACVVEIVGTKLEGNTLRVQTTDLHWHTPFACYKDIRE</sequence>
<name>A0A402BKW2_9CHLR</name>
<accession>A0A402BKW2</accession>
<protein>
    <submittedName>
        <fullName evidence="1">Uncharacterized protein</fullName>
    </submittedName>
</protein>
<reference evidence="2" key="1">
    <citation type="submission" date="2018-12" db="EMBL/GenBank/DDBJ databases">
        <title>Tengunoibacter tsumagoiensis gen. nov., sp. nov., Dictyobacter kobayashii sp. nov., D. alpinus sp. nov., and D. joshuensis sp. nov. and description of Dictyobacteraceae fam. nov. within the order Ktedonobacterales isolated from Tengu-no-mugimeshi.</title>
        <authorList>
            <person name="Wang C.M."/>
            <person name="Zheng Y."/>
            <person name="Sakai Y."/>
            <person name="Toyoda A."/>
            <person name="Minakuchi Y."/>
            <person name="Abe K."/>
            <person name="Yokota A."/>
            <person name="Yabe S."/>
        </authorList>
    </citation>
    <scope>NUCLEOTIDE SEQUENCE [LARGE SCALE GENOMIC DNA]</scope>
    <source>
        <strain evidence="2">Uno16</strain>
    </source>
</reference>
<dbReference type="EMBL" id="BIFT01000003">
    <property type="protein sequence ID" value="GCE31972.1"/>
    <property type="molecule type" value="Genomic_DNA"/>
</dbReference>
<keyword evidence="2" id="KW-1185">Reference proteome</keyword>
<gene>
    <name evidence="1" type="ORF">KDA_74560</name>
</gene>
<dbReference type="AlphaFoldDB" id="A0A402BKW2"/>
<dbReference type="Proteomes" id="UP000287171">
    <property type="component" value="Unassembled WGS sequence"/>
</dbReference>
<evidence type="ECO:0000313" key="2">
    <source>
        <dbReference type="Proteomes" id="UP000287171"/>
    </source>
</evidence>
<comment type="caution">
    <text evidence="1">The sequence shown here is derived from an EMBL/GenBank/DDBJ whole genome shotgun (WGS) entry which is preliminary data.</text>
</comment>
<evidence type="ECO:0000313" key="1">
    <source>
        <dbReference type="EMBL" id="GCE31972.1"/>
    </source>
</evidence>
<organism evidence="1 2">
    <name type="scientific">Dictyobacter alpinus</name>
    <dbReference type="NCBI Taxonomy" id="2014873"/>
    <lineage>
        <taxon>Bacteria</taxon>
        <taxon>Bacillati</taxon>
        <taxon>Chloroflexota</taxon>
        <taxon>Ktedonobacteria</taxon>
        <taxon>Ktedonobacterales</taxon>
        <taxon>Dictyobacteraceae</taxon>
        <taxon>Dictyobacter</taxon>
    </lineage>
</organism>